<accession>A0A381TYU5</accession>
<dbReference type="AlphaFoldDB" id="A0A381TYU5"/>
<gene>
    <name evidence="1" type="ORF">METZ01_LOCUS74039</name>
</gene>
<dbReference type="EMBL" id="UINC01005415">
    <property type="protein sequence ID" value="SVA21185.1"/>
    <property type="molecule type" value="Genomic_DNA"/>
</dbReference>
<feature type="non-terminal residue" evidence="1">
    <location>
        <position position="90"/>
    </location>
</feature>
<organism evidence="1">
    <name type="scientific">marine metagenome</name>
    <dbReference type="NCBI Taxonomy" id="408172"/>
    <lineage>
        <taxon>unclassified sequences</taxon>
        <taxon>metagenomes</taxon>
        <taxon>ecological metagenomes</taxon>
    </lineage>
</organism>
<protein>
    <submittedName>
        <fullName evidence="1">Uncharacterized protein</fullName>
    </submittedName>
</protein>
<evidence type="ECO:0000313" key="1">
    <source>
        <dbReference type="EMBL" id="SVA21185.1"/>
    </source>
</evidence>
<sequence>MIMKRGQRILFLTVVVQWAILTRVLSQAHWETAIYAEDTWYYFVGTIAPPANWYSLDFDQNNWSSGQGGFGYADGDDNTTIPNTLSVFFR</sequence>
<reference evidence="1" key="1">
    <citation type="submission" date="2018-05" db="EMBL/GenBank/DDBJ databases">
        <authorList>
            <person name="Lanie J.A."/>
            <person name="Ng W.-L."/>
            <person name="Kazmierczak K.M."/>
            <person name="Andrzejewski T.M."/>
            <person name="Davidsen T.M."/>
            <person name="Wayne K.J."/>
            <person name="Tettelin H."/>
            <person name="Glass J.I."/>
            <person name="Rusch D."/>
            <person name="Podicherti R."/>
            <person name="Tsui H.-C.T."/>
            <person name="Winkler M.E."/>
        </authorList>
    </citation>
    <scope>NUCLEOTIDE SEQUENCE</scope>
</reference>
<proteinExistence type="predicted"/>
<name>A0A381TYU5_9ZZZZ</name>